<dbReference type="SUPFAM" id="SSF48310">
    <property type="entry name" value="Aldehyde ferredoxin oxidoreductase, C-terminal domains"/>
    <property type="match status" value="1"/>
</dbReference>
<dbReference type="GO" id="GO:0009055">
    <property type="term" value="F:electron transfer activity"/>
    <property type="evidence" value="ECO:0007669"/>
    <property type="project" value="InterPro"/>
</dbReference>
<dbReference type="GO" id="GO:0016625">
    <property type="term" value="F:oxidoreductase activity, acting on the aldehyde or oxo group of donors, iron-sulfur protein as acceptor"/>
    <property type="evidence" value="ECO:0007669"/>
    <property type="project" value="InterPro"/>
</dbReference>
<dbReference type="InterPro" id="IPR013984">
    <property type="entry name" value="Ald_Fedxn_OxRdtase_dom2"/>
</dbReference>
<gene>
    <name evidence="8" type="ORF">S12H4_03256</name>
</gene>
<evidence type="ECO:0000256" key="1">
    <source>
        <dbReference type="ARBA" id="ARBA00001966"/>
    </source>
</evidence>
<proteinExistence type="inferred from homology"/>
<reference evidence="8" key="1">
    <citation type="journal article" date="2014" name="Front. Microbiol.">
        <title>High frequency of phylogenetically diverse reductive dehalogenase-homologous genes in deep subseafloor sedimentary metagenomes.</title>
        <authorList>
            <person name="Kawai M."/>
            <person name="Futagami T."/>
            <person name="Toyoda A."/>
            <person name="Takaki Y."/>
            <person name="Nishi S."/>
            <person name="Hori S."/>
            <person name="Arai W."/>
            <person name="Tsubouchi T."/>
            <person name="Morono Y."/>
            <person name="Uchiyama I."/>
            <person name="Ito T."/>
            <person name="Fujiyama A."/>
            <person name="Inagaki F."/>
            <person name="Takami H."/>
        </authorList>
    </citation>
    <scope>NUCLEOTIDE SEQUENCE</scope>
    <source>
        <strain evidence="8">Expedition CK06-06</strain>
    </source>
</reference>
<dbReference type="PANTHER" id="PTHR30038">
    <property type="entry name" value="ALDEHYDE FERREDOXIN OXIDOREDUCTASE"/>
    <property type="match status" value="1"/>
</dbReference>
<name>X1RUU1_9ZZZZ</name>
<dbReference type="GO" id="GO:0046872">
    <property type="term" value="F:metal ion binding"/>
    <property type="evidence" value="ECO:0007669"/>
    <property type="project" value="UniProtKB-KW"/>
</dbReference>
<evidence type="ECO:0000256" key="4">
    <source>
        <dbReference type="ARBA" id="ARBA00022723"/>
    </source>
</evidence>
<feature type="domain" description="Aldehyde ferredoxin oxidoreductase N-terminal" evidence="7">
    <location>
        <begin position="6"/>
        <end position="207"/>
    </location>
</feature>
<dbReference type="AlphaFoldDB" id="X1RUU1"/>
<evidence type="ECO:0000256" key="3">
    <source>
        <dbReference type="ARBA" id="ARBA00022485"/>
    </source>
</evidence>
<dbReference type="InterPro" id="IPR001203">
    <property type="entry name" value="OxRdtase_Ald_Fedxn_C"/>
</dbReference>
<protein>
    <recommendedName>
        <fullName evidence="7">Aldehyde ferredoxin oxidoreductase N-terminal domain-containing protein</fullName>
    </recommendedName>
</protein>
<keyword evidence="6" id="KW-0411">Iron-sulfur</keyword>
<evidence type="ECO:0000256" key="6">
    <source>
        <dbReference type="ARBA" id="ARBA00023014"/>
    </source>
</evidence>
<comment type="cofactor">
    <cofactor evidence="1">
        <name>[4Fe-4S] cluster</name>
        <dbReference type="ChEBI" id="CHEBI:49883"/>
    </cofactor>
</comment>
<evidence type="ECO:0000256" key="5">
    <source>
        <dbReference type="ARBA" id="ARBA00023004"/>
    </source>
</evidence>
<comment type="similarity">
    <text evidence="2">Belongs to the AOR/FOR family.</text>
</comment>
<dbReference type="EMBL" id="BARW01000895">
    <property type="protein sequence ID" value="GAI70721.1"/>
    <property type="molecule type" value="Genomic_DNA"/>
</dbReference>
<sequence length="447" mass="50053">MDWFGYTGNILDIDLTENRVSVINEDVRDLKRFIGGIGMNCKLFADRFKPLTDPFSSKNLIIFGTGPLVGTIVPGSSRTVAISKFPATGAVANSCGSMSFAFNLKQAGFDHIIITGKSEKPVYLLISDDHVELCKAKVIWGKDIVETTNFLKRKHGDSGVIAIGQAGENLVKSSMTLIDKTSTLGRGGLGAIMGSKNLKAILTQGTKGIPIAEPKKFNKLYKSLIERIRKYPHRDSWIELGMLRSLPVGMLLTAKGQKKKARQCSDRMYLKKMKKRRLACPSCPMADKDILEIREGEYSGLINYTSSIINPLMMFIVDGLDTYDQAIKAFDQISRYGLDSLTLTALFEFISKMNERDILTNEKLGVEWKQDFKTFQYLIDIIAKREGFGDILADGWKKLAMEDKTFSNEMLTVKGLDVIFEPRFLRLGTMEFEQVVNLLPLFLLLAF</sequence>
<dbReference type="Gene3D" id="1.10.569.10">
    <property type="entry name" value="Aldehyde Ferredoxin Oxidoreductase Protein, subunit A, domain 2"/>
    <property type="match status" value="1"/>
</dbReference>
<dbReference type="PANTHER" id="PTHR30038:SF7">
    <property type="entry name" value="TUNGSTEN-CONTAINING GLYCERALDEHYDE-3-PHOSPHATE:FERREDOXIN OXIDOREDUCTASE"/>
    <property type="match status" value="1"/>
</dbReference>
<dbReference type="Gene3D" id="3.60.9.10">
    <property type="entry name" value="Aldehyde ferredoxin oxidoreductase, N-terminal domain"/>
    <property type="match status" value="1"/>
</dbReference>
<organism evidence="8">
    <name type="scientific">marine sediment metagenome</name>
    <dbReference type="NCBI Taxonomy" id="412755"/>
    <lineage>
        <taxon>unclassified sequences</taxon>
        <taxon>metagenomes</taxon>
        <taxon>ecological metagenomes</taxon>
    </lineage>
</organism>
<comment type="caution">
    <text evidence="8">The sequence shown here is derived from an EMBL/GenBank/DDBJ whole genome shotgun (WGS) entry which is preliminary data.</text>
</comment>
<evidence type="ECO:0000313" key="8">
    <source>
        <dbReference type="EMBL" id="GAI70721.1"/>
    </source>
</evidence>
<dbReference type="InterPro" id="IPR036021">
    <property type="entry name" value="Tungsten_al_ferr_oxy-like_C"/>
</dbReference>
<dbReference type="SMART" id="SM00790">
    <property type="entry name" value="AFOR_N"/>
    <property type="match status" value="1"/>
</dbReference>
<accession>X1RUU1</accession>
<keyword evidence="3" id="KW-0004">4Fe-4S</keyword>
<dbReference type="Pfam" id="PF02730">
    <property type="entry name" value="AFOR_N"/>
    <property type="match status" value="1"/>
</dbReference>
<dbReference type="SUPFAM" id="SSF56228">
    <property type="entry name" value="Aldehyde ferredoxin oxidoreductase, N-terminal domain"/>
    <property type="match status" value="1"/>
</dbReference>
<dbReference type="InterPro" id="IPR036503">
    <property type="entry name" value="Ald_Fedxn_OxRdtase_N_sf"/>
</dbReference>
<keyword evidence="4" id="KW-0479">Metal-binding</keyword>
<evidence type="ECO:0000256" key="2">
    <source>
        <dbReference type="ARBA" id="ARBA00011032"/>
    </source>
</evidence>
<keyword evidence="5" id="KW-0408">Iron</keyword>
<dbReference type="Pfam" id="PF01314">
    <property type="entry name" value="AFOR_C"/>
    <property type="match status" value="1"/>
</dbReference>
<dbReference type="GO" id="GO:0051539">
    <property type="term" value="F:4 iron, 4 sulfur cluster binding"/>
    <property type="evidence" value="ECO:0007669"/>
    <property type="project" value="UniProtKB-KW"/>
</dbReference>
<dbReference type="InterPro" id="IPR013983">
    <property type="entry name" value="Ald_Fedxn_OxRdtase_N"/>
</dbReference>
<evidence type="ECO:0000259" key="7">
    <source>
        <dbReference type="SMART" id="SM00790"/>
    </source>
</evidence>
<dbReference type="InterPro" id="IPR051919">
    <property type="entry name" value="W-dependent_AOR"/>
</dbReference>